<dbReference type="PANTHER" id="PTHR34477:SF1">
    <property type="entry name" value="UPF0213 PROTEIN YHBQ"/>
    <property type="match status" value="1"/>
</dbReference>
<evidence type="ECO:0000259" key="3">
    <source>
        <dbReference type="PROSITE" id="PS50164"/>
    </source>
</evidence>
<dbReference type="Gene3D" id="3.40.1440.10">
    <property type="entry name" value="GIY-YIG endonuclease"/>
    <property type="match status" value="1"/>
</dbReference>
<dbReference type="PANTHER" id="PTHR34477">
    <property type="entry name" value="UPF0213 PROTEIN YHBQ"/>
    <property type="match status" value="1"/>
</dbReference>
<accession>A0ABR6VMJ0</accession>
<dbReference type="InterPro" id="IPR000305">
    <property type="entry name" value="GIY-YIG_endonuc"/>
</dbReference>
<proteinExistence type="inferred from homology"/>
<organism evidence="4 5">
    <name type="scientific">Megasphaera hominis</name>
    <dbReference type="NCBI Taxonomy" id="159836"/>
    <lineage>
        <taxon>Bacteria</taxon>
        <taxon>Bacillati</taxon>
        <taxon>Bacillota</taxon>
        <taxon>Negativicutes</taxon>
        <taxon>Veillonellales</taxon>
        <taxon>Veillonellaceae</taxon>
        <taxon>Megasphaera</taxon>
    </lineage>
</organism>
<dbReference type="InterPro" id="IPR035901">
    <property type="entry name" value="GIY-YIG_endonuc_sf"/>
</dbReference>
<dbReference type="EMBL" id="JACOGK010000033">
    <property type="protein sequence ID" value="MBC3537621.1"/>
    <property type="molecule type" value="Genomic_DNA"/>
</dbReference>
<dbReference type="SUPFAM" id="SSF82771">
    <property type="entry name" value="GIY-YIG endonuclease"/>
    <property type="match status" value="1"/>
</dbReference>
<evidence type="ECO:0000256" key="2">
    <source>
        <dbReference type="SAM" id="MobiDB-lite"/>
    </source>
</evidence>
<sequence>MKNKAEAYYTYVVRCADGSYYTGWTRDVDQRVAAHNSGRGAKYTRSRQPVVLVWSQAFTSKHAAMHWEWQIKQWPRAKKADLVCRQLLLPDCAKGEGQGETMEEMDTDSTRRHVSG</sequence>
<comment type="caution">
    <text evidence="4">The sequence shown here is derived from an EMBL/GenBank/DDBJ whole genome shotgun (WGS) entry which is preliminary data.</text>
</comment>
<dbReference type="PROSITE" id="PS50164">
    <property type="entry name" value="GIY_YIG"/>
    <property type="match status" value="1"/>
</dbReference>
<dbReference type="CDD" id="cd10456">
    <property type="entry name" value="GIY-YIG_UPF0213"/>
    <property type="match status" value="1"/>
</dbReference>
<protein>
    <submittedName>
        <fullName evidence="4">GIY-YIG nuclease family protein</fullName>
    </submittedName>
</protein>
<name>A0ABR6VMJ0_9FIRM</name>
<dbReference type="Pfam" id="PF01541">
    <property type="entry name" value="GIY-YIG"/>
    <property type="match status" value="1"/>
</dbReference>
<dbReference type="InterPro" id="IPR050190">
    <property type="entry name" value="UPF0213_domain"/>
</dbReference>
<dbReference type="Proteomes" id="UP000606870">
    <property type="component" value="Unassembled WGS sequence"/>
</dbReference>
<dbReference type="RefSeq" id="WP_186504187.1">
    <property type="nucleotide sequence ID" value="NZ_JACOGK010000033.1"/>
</dbReference>
<evidence type="ECO:0000256" key="1">
    <source>
        <dbReference type="ARBA" id="ARBA00007435"/>
    </source>
</evidence>
<evidence type="ECO:0000313" key="5">
    <source>
        <dbReference type="Proteomes" id="UP000606870"/>
    </source>
</evidence>
<reference evidence="4 5" key="1">
    <citation type="submission" date="2020-08" db="EMBL/GenBank/DDBJ databases">
        <authorList>
            <person name="Liu C."/>
            <person name="Sun Q."/>
        </authorList>
    </citation>
    <scope>NUCLEOTIDE SEQUENCE [LARGE SCALE GENOMIC DNA]</scope>
    <source>
        <strain evidence="4 5">NSJ-59</strain>
    </source>
</reference>
<feature type="region of interest" description="Disordered" evidence="2">
    <location>
        <begin position="94"/>
        <end position="116"/>
    </location>
</feature>
<feature type="domain" description="GIY-YIG" evidence="3">
    <location>
        <begin position="6"/>
        <end position="81"/>
    </location>
</feature>
<evidence type="ECO:0000313" key="4">
    <source>
        <dbReference type="EMBL" id="MBC3537621.1"/>
    </source>
</evidence>
<gene>
    <name evidence="4" type="ORF">H8J70_10190</name>
</gene>
<comment type="similarity">
    <text evidence="1">Belongs to the UPF0213 family.</text>
</comment>
<keyword evidence="5" id="KW-1185">Reference proteome</keyword>